<comment type="subcellular location">
    <subcellularLocation>
        <location evidence="1">Membrane</location>
        <topology evidence="1">Multi-pass membrane protein</topology>
    </subcellularLocation>
</comment>
<dbReference type="Proteomes" id="UP000092607">
    <property type="component" value="Unassembled WGS sequence"/>
</dbReference>
<feature type="transmembrane region" description="Helical" evidence="5">
    <location>
        <begin position="294"/>
        <end position="316"/>
    </location>
</feature>
<evidence type="ECO:0000313" key="7">
    <source>
        <dbReference type="Proteomes" id="UP000092607"/>
    </source>
</evidence>
<sequence>MTTAEQSISPQTNTQTQKLTWRAFGPGILMASAAIGGSHLVSSTQAGALYGWQLAIMIVLANFFKYPFYRFGTEYAYKTGDSLVVGYAKKSKAYLWAFFGLSVVSGVITTGAVALLCATILGFILPFELNPLVLSIIVMTVSWGLLIAGHYKVLDNISKWIILALTVATIAAVIIAGMSPKEVTSDFVPMSPWNLASLGFIIALMGWMPAPLEFSVITSVWTSKKIRTDHTSHFQGVVDFNVGYFTSAILALFFLTLGVFVQYGTGEEIATKGGAYIGQLVHMYTETIGNWSKILVAFIAFLCMFGTVITSADGYGRTNAESLSLIKTGTTELTEKYVIRWTTAMVIGGFILINVFAGQMASLLKFAMISSFVSAPIFAYLNYSLAKSENLLTPKMNIYALLGIAFLAGFAGLFLLQFFGIIG</sequence>
<evidence type="ECO:0000256" key="2">
    <source>
        <dbReference type="ARBA" id="ARBA00022692"/>
    </source>
</evidence>
<evidence type="ECO:0000256" key="1">
    <source>
        <dbReference type="ARBA" id="ARBA00004141"/>
    </source>
</evidence>
<evidence type="ECO:0000256" key="5">
    <source>
        <dbReference type="SAM" id="Phobius"/>
    </source>
</evidence>
<keyword evidence="4 5" id="KW-0472">Membrane</keyword>
<keyword evidence="2 5" id="KW-0812">Transmembrane</keyword>
<gene>
    <name evidence="6" type="ORF">A9309_11385</name>
</gene>
<proteinExistence type="predicted"/>
<feature type="transmembrane region" description="Helical" evidence="5">
    <location>
        <begin position="47"/>
        <end position="64"/>
    </location>
</feature>
<dbReference type="InterPro" id="IPR001046">
    <property type="entry name" value="NRAMP_fam"/>
</dbReference>
<dbReference type="RefSeq" id="WP_065256983.1">
    <property type="nucleotide sequence ID" value="NZ_JARDJM010000014.1"/>
</dbReference>
<feature type="transmembrane region" description="Helical" evidence="5">
    <location>
        <begin position="363"/>
        <end position="386"/>
    </location>
</feature>
<feature type="transmembrane region" description="Helical" evidence="5">
    <location>
        <begin position="160"/>
        <end position="178"/>
    </location>
</feature>
<dbReference type="GO" id="GO:0046873">
    <property type="term" value="F:metal ion transmembrane transporter activity"/>
    <property type="evidence" value="ECO:0007669"/>
    <property type="project" value="InterPro"/>
</dbReference>
<protein>
    <recommendedName>
        <fullName evidence="8">Mn2+ and Fe2+ transporters of the NRAMP family</fullName>
    </recommendedName>
</protein>
<evidence type="ECO:0000256" key="3">
    <source>
        <dbReference type="ARBA" id="ARBA00022989"/>
    </source>
</evidence>
<organism evidence="6 7">
    <name type="scientific">Moraxella lacunata</name>
    <dbReference type="NCBI Taxonomy" id="477"/>
    <lineage>
        <taxon>Bacteria</taxon>
        <taxon>Pseudomonadati</taxon>
        <taxon>Pseudomonadota</taxon>
        <taxon>Gammaproteobacteria</taxon>
        <taxon>Moraxellales</taxon>
        <taxon>Moraxellaceae</taxon>
        <taxon>Moraxella</taxon>
    </lineage>
</organism>
<dbReference type="AlphaFoldDB" id="A0A1B8PVG1"/>
<comment type="caution">
    <text evidence="6">The sequence shown here is derived from an EMBL/GenBank/DDBJ whole genome shotgun (WGS) entry which is preliminary data.</text>
</comment>
<feature type="transmembrane region" description="Helical" evidence="5">
    <location>
        <begin position="198"/>
        <end position="221"/>
    </location>
</feature>
<evidence type="ECO:0000256" key="4">
    <source>
        <dbReference type="ARBA" id="ARBA00023136"/>
    </source>
</evidence>
<feature type="transmembrane region" description="Helical" evidence="5">
    <location>
        <begin position="337"/>
        <end position="357"/>
    </location>
</feature>
<evidence type="ECO:0008006" key="8">
    <source>
        <dbReference type="Google" id="ProtNLM"/>
    </source>
</evidence>
<name>A0A1B8PVG1_MORLA</name>
<feature type="transmembrane region" description="Helical" evidence="5">
    <location>
        <begin position="93"/>
        <end position="125"/>
    </location>
</feature>
<feature type="transmembrane region" description="Helical" evidence="5">
    <location>
        <begin position="21"/>
        <end position="41"/>
    </location>
</feature>
<feature type="transmembrane region" description="Helical" evidence="5">
    <location>
        <begin position="242"/>
        <end position="263"/>
    </location>
</feature>
<feature type="transmembrane region" description="Helical" evidence="5">
    <location>
        <begin position="131"/>
        <end position="148"/>
    </location>
</feature>
<dbReference type="OrthoDB" id="4858698at2"/>
<dbReference type="EMBL" id="LZMS01000106">
    <property type="protein sequence ID" value="OBX59530.1"/>
    <property type="molecule type" value="Genomic_DNA"/>
</dbReference>
<evidence type="ECO:0000313" key="6">
    <source>
        <dbReference type="EMBL" id="OBX59530.1"/>
    </source>
</evidence>
<feature type="transmembrane region" description="Helical" evidence="5">
    <location>
        <begin position="398"/>
        <end position="422"/>
    </location>
</feature>
<reference evidence="6 7" key="1">
    <citation type="submission" date="2016-06" db="EMBL/GenBank/DDBJ databases">
        <title>Draft genome of Moraxella lacunata CCUG 57757A.</title>
        <authorList>
            <person name="Salva-Serra F."/>
            <person name="Engstrom-Jakobsson H."/>
            <person name="Thorell K."/>
            <person name="Gonzales-Siles L."/>
            <person name="Karlsson R."/>
            <person name="Boulund F."/>
            <person name="Engstrand L."/>
            <person name="Kristiansson E."/>
            <person name="Moore E."/>
        </authorList>
    </citation>
    <scope>NUCLEOTIDE SEQUENCE [LARGE SCALE GENOMIC DNA]</scope>
    <source>
        <strain evidence="6 7">CCUG 57757A</strain>
    </source>
</reference>
<keyword evidence="3 5" id="KW-1133">Transmembrane helix</keyword>
<dbReference type="GO" id="GO:0016020">
    <property type="term" value="C:membrane"/>
    <property type="evidence" value="ECO:0007669"/>
    <property type="project" value="UniProtKB-SubCell"/>
</dbReference>
<accession>A0A1B8PVG1</accession>
<dbReference type="Pfam" id="PF01566">
    <property type="entry name" value="Nramp"/>
    <property type="match status" value="1"/>
</dbReference>